<sequence length="637" mass="72487">MALHPFDIPLLKDQVTQYLSSHDLLCLVQVSRLWSDWFLPSLWHSFRIQYHFRELTTLTTPVKTITIQRTTTTTTTTATTATTTKGVRTVPYFYHHYSHTLESEEDEDRAQEEEEDQDQDRSAPPPSPQGEPATTTTSATTTVLYTPLALYQRYIHSLIVYKAVPVIFQEPCPYRFDNLQTLQLHNWVQNEEVRGIPPFLRAHPMVQDLTLGYMIRDPDQMRVLAEVLTSMSGLRKLSLTLTALEGRRCARQLVEALSRLQEARLIVHDFFEAKEPEQEESSSFTTSVTSLRRLLLSVPKALDTSVVFPFLRRCRALERLEIALGQSSQEEFGQLCNGVVFPRLEQLWLHTDTASDDVITSILADEHHREPEGGTGPWSGGGAEGGLRLQVLKISTIKKDHIYPGSFWALGQFHGQTLTSLELEGLERMAHLDYNHLLGRLFKLRNLKITISLWPPSCRPETSYGGDAQTTTTRRTTKRLIHHGEWACVHLRTLNLKMRHVPADARPPSPPGQFEHLTVQSMEASYQHIFGQIGKMKELQELVLQGPLNPLRLNTTDANARREKIMPGRLEMLSGLGELRVLNIEQLCGRLIGTEEVVWMLDHWPKLAQLKGVEKLSTKDVAAWLHARRPGMDTGRK</sequence>
<dbReference type="Proteomes" id="UP000738359">
    <property type="component" value="Unassembled WGS sequence"/>
</dbReference>
<name>A0A9P6JC00_MORAP</name>
<organism evidence="2 3">
    <name type="scientific">Mortierella alpina</name>
    <name type="common">Oleaginous fungus</name>
    <name type="synonym">Mortierella renispora</name>
    <dbReference type="NCBI Taxonomy" id="64518"/>
    <lineage>
        <taxon>Eukaryota</taxon>
        <taxon>Fungi</taxon>
        <taxon>Fungi incertae sedis</taxon>
        <taxon>Mucoromycota</taxon>
        <taxon>Mortierellomycotina</taxon>
        <taxon>Mortierellomycetes</taxon>
        <taxon>Mortierellales</taxon>
        <taxon>Mortierellaceae</taxon>
        <taxon>Mortierella</taxon>
    </lineage>
</organism>
<dbReference type="Gene3D" id="3.80.10.10">
    <property type="entry name" value="Ribonuclease Inhibitor"/>
    <property type="match status" value="1"/>
</dbReference>
<evidence type="ECO:0008006" key="4">
    <source>
        <dbReference type="Google" id="ProtNLM"/>
    </source>
</evidence>
<dbReference type="SUPFAM" id="SSF52047">
    <property type="entry name" value="RNI-like"/>
    <property type="match status" value="1"/>
</dbReference>
<accession>A0A9P6JC00</accession>
<dbReference type="InterPro" id="IPR032675">
    <property type="entry name" value="LRR_dom_sf"/>
</dbReference>
<dbReference type="EMBL" id="JAAAHY010000121">
    <property type="protein sequence ID" value="KAF9966854.1"/>
    <property type="molecule type" value="Genomic_DNA"/>
</dbReference>
<gene>
    <name evidence="2" type="ORF">BGZ70_001020</name>
</gene>
<feature type="region of interest" description="Disordered" evidence="1">
    <location>
        <begin position="101"/>
        <end position="138"/>
    </location>
</feature>
<dbReference type="OrthoDB" id="2448738at2759"/>
<feature type="compositionally biased region" description="Acidic residues" evidence="1">
    <location>
        <begin position="103"/>
        <end position="118"/>
    </location>
</feature>
<evidence type="ECO:0000313" key="3">
    <source>
        <dbReference type="Proteomes" id="UP000738359"/>
    </source>
</evidence>
<dbReference type="AlphaFoldDB" id="A0A9P6JC00"/>
<reference evidence="2" key="1">
    <citation type="journal article" date="2020" name="Fungal Divers.">
        <title>Resolving the Mortierellaceae phylogeny through synthesis of multi-gene phylogenetics and phylogenomics.</title>
        <authorList>
            <person name="Vandepol N."/>
            <person name="Liber J."/>
            <person name="Desiro A."/>
            <person name="Na H."/>
            <person name="Kennedy M."/>
            <person name="Barry K."/>
            <person name="Grigoriev I.V."/>
            <person name="Miller A.N."/>
            <person name="O'Donnell K."/>
            <person name="Stajich J.E."/>
            <person name="Bonito G."/>
        </authorList>
    </citation>
    <scope>NUCLEOTIDE SEQUENCE</scope>
    <source>
        <strain evidence="2">CK1249</strain>
    </source>
</reference>
<proteinExistence type="predicted"/>
<evidence type="ECO:0000256" key="1">
    <source>
        <dbReference type="SAM" id="MobiDB-lite"/>
    </source>
</evidence>
<evidence type="ECO:0000313" key="2">
    <source>
        <dbReference type="EMBL" id="KAF9966854.1"/>
    </source>
</evidence>
<comment type="caution">
    <text evidence="2">The sequence shown here is derived from an EMBL/GenBank/DDBJ whole genome shotgun (WGS) entry which is preliminary data.</text>
</comment>
<protein>
    <recommendedName>
        <fullName evidence="4">F-box domain-containing protein</fullName>
    </recommendedName>
</protein>
<keyword evidence="3" id="KW-1185">Reference proteome</keyword>